<dbReference type="Proteomes" id="UP000011682">
    <property type="component" value="Unassembled WGS sequence"/>
</dbReference>
<protein>
    <recommendedName>
        <fullName evidence="4">Bacterial membrane protein YfhO</fullName>
    </recommendedName>
</protein>
<dbReference type="PANTHER" id="PTHR38454">
    <property type="entry name" value="INTEGRAL MEMBRANE PROTEIN-RELATED"/>
    <property type="match status" value="1"/>
</dbReference>
<dbReference type="Pfam" id="PF09586">
    <property type="entry name" value="YfhO"/>
    <property type="match status" value="1"/>
</dbReference>
<feature type="transmembrane region" description="Helical" evidence="1">
    <location>
        <begin position="366"/>
        <end position="386"/>
    </location>
</feature>
<proteinExistence type="predicted"/>
<name>S9R2I6_CYSF2</name>
<reference evidence="2" key="1">
    <citation type="submission" date="2013-05" db="EMBL/GenBank/DDBJ databases">
        <title>Genome assembly of Cystobacter fuscus DSM 2262.</title>
        <authorList>
            <person name="Sharma G."/>
            <person name="Khatri I."/>
            <person name="Kaur C."/>
            <person name="Mayilraj S."/>
            <person name="Subramanian S."/>
        </authorList>
    </citation>
    <scope>NUCLEOTIDE SEQUENCE [LARGE SCALE GENOMIC DNA]</scope>
    <source>
        <strain evidence="2">DSM 2262</strain>
    </source>
</reference>
<evidence type="ECO:0000256" key="1">
    <source>
        <dbReference type="SAM" id="Phobius"/>
    </source>
</evidence>
<gene>
    <name evidence="2" type="ORF">D187_006518</name>
</gene>
<feature type="transmembrane region" description="Helical" evidence="1">
    <location>
        <begin position="324"/>
        <end position="346"/>
    </location>
</feature>
<keyword evidence="3" id="KW-1185">Reference proteome</keyword>
<feature type="transmembrane region" description="Helical" evidence="1">
    <location>
        <begin position="766"/>
        <end position="784"/>
    </location>
</feature>
<evidence type="ECO:0008006" key="4">
    <source>
        <dbReference type="Google" id="ProtNLM"/>
    </source>
</evidence>
<feature type="transmembrane region" description="Helical" evidence="1">
    <location>
        <begin position="84"/>
        <end position="106"/>
    </location>
</feature>
<keyword evidence="1" id="KW-1133">Transmembrane helix</keyword>
<feature type="transmembrane region" description="Helical" evidence="1">
    <location>
        <begin position="118"/>
        <end position="138"/>
    </location>
</feature>
<comment type="caution">
    <text evidence="2">The sequence shown here is derived from an EMBL/GenBank/DDBJ whole genome shotgun (WGS) entry which is preliminary data.</text>
</comment>
<evidence type="ECO:0000313" key="3">
    <source>
        <dbReference type="Proteomes" id="UP000011682"/>
    </source>
</evidence>
<dbReference type="InterPro" id="IPR018580">
    <property type="entry name" value="Uncharacterised_YfhO"/>
</dbReference>
<evidence type="ECO:0000313" key="2">
    <source>
        <dbReference type="EMBL" id="EPX63108.1"/>
    </source>
</evidence>
<keyword evidence="1" id="KW-0472">Membrane</keyword>
<feature type="transmembrane region" description="Helical" evidence="1">
    <location>
        <begin position="469"/>
        <end position="485"/>
    </location>
</feature>
<feature type="transmembrane region" description="Helical" evidence="1">
    <location>
        <begin position="297"/>
        <end position="317"/>
    </location>
</feature>
<feature type="transmembrane region" description="Helical" evidence="1">
    <location>
        <begin position="438"/>
        <end position="462"/>
    </location>
</feature>
<dbReference type="EMBL" id="ANAH02000006">
    <property type="protein sequence ID" value="EPX63108.1"/>
    <property type="molecule type" value="Genomic_DNA"/>
</dbReference>
<sequence>MSRGPSRLAMVAATLALPLLYFHRATFSSDVFIARDILLVYYPLKQYWAERVSQGEFPAWYPYDGLGQPLAGMLISGVFHPTNVLYLLLPLGVALKVIALGSYVSALGGTYRFARQWGLERGSALLSGITYALGGYLVGISNNLLYLMAAATFPWALWGAERFLHQPSARRAAAAALPLGLILLSGEPQSFALCCALVLVLVLLRPERASLPRAASRAVLLIVLAALLAAVQIAPVLGILGDSRPSASTLELATSFSFHPLRMLEFVLGPIFLNPETDAVASFAMADELFQTGMHSFWVNSVHVGAPALLLVGAALWAHRRRALAWTVAALALLVLALSMGRHLPLYGWLYRWMPVWNVFRYPEKLLPYFMFACALGAGAGLQAVLREPVLSRGLGRAAFVLASLCGLFALAEWRGRVFSHGVIGALWKTPRPDIQDILHGNVLLASVVAGVTLGVMGAVLLRVRAPAPLGWALVSLQLVILYLANGDVYQVTIPELLESPSHVVGTILEAEQDSGAVRPRVYGVAPELQEHEAIEGIAAIDIQSINMLDSLWPGTPALWHLESARPYLPVASWRAASLLGIQQAPLDLPPSRVLDLFGVKYVTVVAREYRRLNGEPDVILTEVPRFNELLLRNPLTLPRAYLATPVCVPDEGAARALLLSRSFTPGQQVVLECPPGPEHVEAPQSAGALGQVRFVRYAPEEVVLEVEATQPATLVLNDAYYSGWSATVDGRPASILPANVAVRGVRLTAGTHQVTFSFRAPGQRLGAIITLVTLGLLGLAMLVQGRQRAVGRASPAVPR</sequence>
<dbReference type="eggNOG" id="COG4485">
    <property type="taxonomic scope" value="Bacteria"/>
</dbReference>
<feature type="transmembrane region" description="Helical" evidence="1">
    <location>
        <begin position="218"/>
        <end position="240"/>
    </location>
</feature>
<dbReference type="AlphaFoldDB" id="S9R2I6"/>
<feature type="transmembrane region" description="Helical" evidence="1">
    <location>
        <begin position="190"/>
        <end position="206"/>
    </location>
</feature>
<dbReference type="PANTHER" id="PTHR38454:SF1">
    <property type="entry name" value="INTEGRAL MEMBRANE PROTEIN"/>
    <property type="match status" value="1"/>
</dbReference>
<feature type="transmembrane region" description="Helical" evidence="1">
    <location>
        <begin position="398"/>
        <end position="418"/>
    </location>
</feature>
<dbReference type="OrthoDB" id="5499987at2"/>
<accession>S9R2I6</accession>
<keyword evidence="1" id="KW-0812">Transmembrane</keyword>
<dbReference type="RefSeq" id="WP_002631932.1">
    <property type="nucleotide sequence ID" value="NZ_ANAH02000006.1"/>
</dbReference>
<organism evidence="2 3">
    <name type="scientific">Cystobacter fuscus (strain ATCC 25194 / DSM 2262 / NBRC 100088 / M29)</name>
    <dbReference type="NCBI Taxonomy" id="1242864"/>
    <lineage>
        <taxon>Bacteria</taxon>
        <taxon>Pseudomonadati</taxon>
        <taxon>Myxococcota</taxon>
        <taxon>Myxococcia</taxon>
        <taxon>Myxococcales</taxon>
        <taxon>Cystobacterineae</taxon>
        <taxon>Archangiaceae</taxon>
        <taxon>Cystobacter</taxon>
    </lineage>
</organism>